<evidence type="ECO:0000259" key="3">
    <source>
        <dbReference type="Pfam" id="PF07992"/>
    </source>
</evidence>
<gene>
    <name evidence="4" type="ORF">LCGC14_1095150</name>
</gene>
<dbReference type="InterPro" id="IPR050097">
    <property type="entry name" value="Ferredoxin-NADP_redctase_2"/>
</dbReference>
<feature type="domain" description="FAD/NAD(P)-binding" evidence="3">
    <location>
        <begin position="15"/>
        <end position="296"/>
    </location>
</feature>
<dbReference type="GO" id="GO:0016491">
    <property type="term" value="F:oxidoreductase activity"/>
    <property type="evidence" value="ECO:0007669"/>
    <property type="project" value="UniProtKB-KW"/>
</dbReference>
<evidence type="ECO:0000256" key="1">
    <source>
        <dbReference type="ARBA" id="ARBA00022630"/>
    </source>
</evidence>
<dbReference type="PANTHER" id="PTHR48105">
    <property type="entry name" value="THIOREDOXIN REDUCTASE 1-RELATED-RELATED"/>
    <property type="match status" value="1"/>
</dbReference>
<dbReference type="InterPro" id="IPR023753">
    <property type="entry name" value="FAD/NAD-binding_dom"/>
</dbReference>
<accession>A0A0F9MFI3</accession>
<comment type="caution">
    <text evidence="4">The sequence shown here is derived from an EMBL/GenBank/DDBJ whole genome shotgun (WGS) entry which is preliminary data.</text>
</comment>
<name>A0A0F9MFI3_9ZZZZ</name>
<dbReference type="AlphaFoldDB" id="A0A0F9MFI3"/>
<dbReference type="Gene3D" id="3.50.50.60">
    <property type="entry name" value="FAD/NAD(P)-binding domain"/>
    <property type="match status" value="2"/>
</dbReference>
<dbReference type="PRINTS" id="PR00368">
    <property type="entry name" value="FADPNR"/>
</dbReference>
<sequence length="314" mass="34518">MFNIDLETLDLEQTYDLIVLGGGPTAIGCAIYAARFAMNVLVVGKTFGGLIATTHVVENYPAITSISGQGLMDMFKDHMSSLKIPYISDEIWSIEKINDHFALHSFFQKFKAFSICIATGSERKKLGVPGEVEFSGRGVSYCATCDGPFYNDKTVCVIGGSDSAAKEALFLAQNTKKVYIIYRGKEIRAEPINKQRVYKNNKIEIIYNTNIVKINGENKVKSVTFDNGKEFETDGVFIEIGSIPNSELAKRIGVNINEKGEIVINRKSETNLKGIFAAGDVADAPFKQAITGVSEGVIAAYSAFDYVKEMDIEY</sequence>
<dbReference type="EMBL" id="LAZR01004891">
    <property type="protein sequence ID" value="KKN04664.1"/>
    <property type="molecule type" value="Genomic_DNA"/>
</dbReference>
<evidence type="ECO:0000313" key="4">
    <source>
        <dbReference type="EMBL" id="KKN04664.1"/>
    </source>
</evidence>
<dbReference type="SUPFAM" id="SSF51905">
    <property type="entry name" value="FAD/NAD(P)-binding domain"/>
    <property type="match status" value="1"/>
</dbReference>
<proteinExistence type="predicted"/>
<reference evidence="4" key="1">
    <citation type="journal article" date="2015" name="Nature">
        <title>Complex archaea that bridge the gap between prokaryotes and eukaryotes.</title>
        <authorList>
            <person name="Spang A."/>
            <person name="Saw J.H."/>
            <person name="Jorgensen S.L."/>
            <person name="Zaremba-Niedzwiedzka K."/>
            <person name="Martijn J."/>
            <person name="Lind A.E."/>
            <person name="van Eijk R."/>
            <person name="Schleper C."/>
            <person name="Guy L."/>
            <person name="Ettema T.J."/>
        </authorList>
    </citation>
    <scope>NUCLEOTIDE SEQUENCE</scope>
</reference>
<dbReference type="PRINTS" id="PR00469">
    <property type="entry name" value="PNDRDTASEII"/>
</dbReference>
<dbReference type="Pfam" id="PF07992">
    <property type="entry name" value="Pyr_redox_2"/>
    <property type="match status" value="1"/>
</dbReference>
<keyword evidence="1" id="KW-0285">Flavoprotein</keyword>
<dbReference type="InterPro" id="IPR036188">
    <property type="entry name" value="FAD/NAD-bd_sf"/>
</dbReference>
<organism evidence="4">
    <name type="scientific">marine sediment metagenome</name>
    <dbReference type="NCBI Taxonomy" id="412755"/>
    <lineage>
        <taxon>unclassified sequences</taxon>
        <taxon>metagenomes</taxon>
        <taxon>ecological metagenomes</taxon>
    </lineage>
</organism>
<protein>
    <recommendedName>
        <fullName evidence="3">FAD/NAD(P)-binding domain-containing protein</fullName>
    </recommendedName>
</protein>
<keyword evidence="2" id="KW-0560">Oxidoreductase</keyword>
<evidence type="ECO:0000256" key="2">
    <source>
        <dbReference type="ARBA" id="ARBA00023002"/>
    </source>
</evidence>